<evidence type="ECO:0000256" key="3">
    <source>
        <dbReference type="ARBA" id="ARBA00023082"/>
    </source>
</evidence>
<protein>
    <submittedName>
        <fullName evidence="8">DNA-directed RNA polymerase sigma-70 factor</fullName>
    </submittedName>
</protein>
<dbReference type="InterPro" id="IPR007627">
    <property type="entry name" value="RNA_pol_sigma70_r2"/>
</dbReference>
<dbReference type="SUPFAM" id="SSF88659">
    <property type="entry name" value="Sigma3 and sigma4 domains of RNA polymerase sigma factors"/>
    <property type="match status" value="1"/>
</dbReference>
<dbReference type="GO" id="GO:0016987">
    <property type="term" value="F:sigma factor activity"/>
    <property type="evidence" value="ECO:0007669"/>
    <property type="project" value="UniProtKB-KW"/>
</dbReference>
<evidence type="ECO:0000256" key="5">
    <source>
        <dbReference type="ARBA" id="ARBA00023163"/>
    </source>
</evidence>
<dbReference type="NCBIfam" id="TIGR02937">
    <property type="entry name" value="sigma70-ECF"/>
    <property type="match status" value="1"/>
</dbReference>
<keyword evidence="3" id="KW-0731">Sigma factor</keyword>
<accession>A0A512B6B7</accession>
<dbReference type="EMBL" id="BJYS01000057">
    <property type="protein sequence ID" value="GEO07317.1"/>
    <property type="molecule type" value="Genomic_DNA"/>
</dbReference>
<dbReference type="InterPro" id="IPR007630">
    <property type="entry name" value="RNA_pol_sigma70_r4"/>
</dbReference>
<keyword evidence="4" id="KW-0238">DNA-binding</keyword>
<evidence type="ECO:0000313" key="9">
    <source>
        <dbReference type="Proteomes" id="UP000321532"/>
    </source>
</evidence>
<dbReference type="InterPro" id="IPR039425">
    <property type="entry name" value="RNA_pol_sigma-70-like"/>
</dbReference>
<dbReference type="AlphaFoldDB" id="A0A512B6B7"/>
<keyword evidence="5" id="KW-0804">Transcription</keyword>
<dbReference type="Gene3D" id="1.10.1740.10">
    <property type="match status" value="1"/>
</dbReference>
<keyword evidence="8" id="KW-0240">DNA-directed RNA polymerase</keyword>
<evidence type="ECO:0000256" key="1">
    <source>
        <dbReference type="ARBA" id="ARBA00010641"/>
    </source>
</evidence>
<dbReference type="InterPro" id="IPR036388">
    <property type="entry name" value="WH-like_DNA-bd_sf"/>
</dbReference>
<evidence type="ECO:0000313" key="8">
    <source>
        <dbReference type="EMBL" id="GEO07317.1"/>
    </source>
</evidence>
<dbReference type="RefSeq" id="WP_146905249.1">
    <property type="nucleotide sequence ID" value="NZ_BJYS01000057.1"/>
</dbReference>
<comment type="similarity">
    <text evidence="1">Belongs to the sigma-70 factor family. ECF subfamily.</text>
</comment>
<dbReference type="Gene3D" id="1.10.10.10">
    <property type="entry name" value="Winged helix-like DNA-binding domain superfamily/Winged helix DNA-binding domain"/>
    <property type="match status" value="1"/>
</dbReference>
<comment type="caution">
    <text evidence="8">The sequence shown here is derived from an EMBL/GenBank/DDBJ whole genome shotgun (WGS) entry which is preliminary data.</text>
</comment>
<keyword evidence="9" id="KW-1185">Reference proteome</keyword>
<dbReference type="GO" id="GO:0006352">
    <property type="term" value="P:DNA-templated transcription initiation"/>
    <property type="evidence" value="ECO:0007669"/>
    <property type="project" value="InterPro"/>
</dbReference>
<dbReference type="GO" id="GO:0000428">
    <property type="term" value="C:DNA-directed RNA polymerase complex"/>
    <property type="evidence" value="ECO:0007669"/>
    <property type="project" value="UniProtKB-KW"/>
</dbReference>
<dbReference type="InterPro" id="IPR013325">
    <property type="entry name" value="RNA_pol_sigma_r2"/>
</dbReference>
<dbReference type="OrthoDB" id="9784272at2"/>
<dbReference type="GO" id="GO:0003677">
    <property type="term" value="F:DNA binding"/>
    <property type="evidence" value="ECO:0007669"/>
    <property type="project" value="UniProtKB-KW"/>
</dbReference>
<name>A0A512B6B7_9BACT</name>
<organism evidence="8 9">
    <name type="scientific">Adhaeribacter aerolatus</name>
    <dbReference type="NCBI Taxonomy" id="670289"/>
    <lineage>
        <taxon>Bacteria</taxon>
        <taxon>Pseudomonadati</taxon>
        <taxon>Bacteroidota</taxon>
        <taxon>Cytophagia</taxon>
        <taxon>Cytophagales</taxon>
        <taxon>Hymenobacteraceae</taxon>
        <taxon>Adhaeribacter</taxon>
    </lineage>
</organism>
<dbReference type="SUPFAM" id="SSF88946">
    <property type="entry name" value="Sigma2 domain of RNA polymerase sigma factors"/>
    <property type="match status" value="1"/>
</dbReference>
<keyword evidence="2" id="KW-0805">Transcription regulation</keyword>
<evidence type="ECO:0000259" key="7">
    <source>
        <dbReference type="Pfam" id="PF04545"/>
    </source>
</evidence>
<sequence>MTQDYPEEVLITRLQERDTTALTLLYDKYSASLYGVILRIVKDELVAEEAMQDCFVKIWSSFAFYDKDKGRLFTWLVTIARHVAIDKLRSHAYRQSRLNQSLDSVLTVNLRETHPYRPEFIGVKELVATLTSDQKKVIDLVYFEGYSHAEAAKALAIPLGTVKTRVRYALQLLRKLMVEPDVLAA</sequence>
<feature type="domain" description="RNA polymerase sigma-70 region 4" evidence="7">
    <location>
        <begin position="128"/>
        <end position="175"/>
    </location>
</feature>
<dbReference type="PANTHER" id="PTHR43133">
    <property type="entry name" value="RNA POLYMERASE ECF-TYPE SIGMA FACTO"/>
    <property type="match status" value="1"/>
</dbReference>
<evidence type="ECO:0000256" key="4">
    <source>
        <dbReference type="ARBA" id="ARBA00023125"/>
    </source>
</evidence>
<dbReference type="PANTHER" id="PTHR43133:SF62">
    <property type="entry name" value="RNA POLYMERASE SIGMA FACTOR SIGZ"/>
    <property type="match status" value="1"/>
</dbReference>
<evidence type="ECO:0000256" key="2">
    <source>
        <dbReference type="ARBA" id="ARBA00023015"/>
    </source>
</evidence>
<gene>
    <name evidence="8" type="ORF">AAE02nite_49810</name>
</gene>
<dbReference type="Pfam" id="PF04545">
    <property type="entry name" value="Sigma70_r4"/>
    <property type="match status" value="1"/>
</dbReference>
<reference evidence="8 9" key="1">
    <citation type="submission" date="2019-07" db="EMBL/GenBank/DDBJ databases">
        <title>Whole genome shotgun sequence of Adhaeribacter aerolatus NBRC 106133.</title>
        <authorList>
            <person name="Hosoyama A."/>
            <person name="Uohara A."/>
            <person name="Ohji S."/>
            <person name="Ichikawa N."/>
        </authorList>
    </citation>
    <scope>NUCLEOTIDE SEQUENCE [LARGE SCALE GENOMIC DNA]</scope>
    <source>
        <strain evidence="8 9">NBRC 106133</strain>
    </source>
</reference>
<dbReference type="InterPro" id="IPR013324">
    <property type="entry name" value="RNA_pol_sigma_r3/r4-like"/>
</dbReference>
<evidence type="ECO:0000259" key="6">
    <source>
        <dbReference type="Pfam" id="PF04542"/>
    </source>
</evidence>
<proteinExistence type="inferred from homology"/>
<dbReference type="Pfam" id="PF04542">
    <property type="entry name" value="Sigma70_r2"/>
    <property type="match status" value="1"/>
</dbReference>
<dbReference type="CDD" id="cd06171">
    <property type="entry name" value="Sigma70_r4"/>
    <property type="match status" value="1"/>
</dbReference>
<feature type="domain" description="RNA polymerase sigma-70 region 2" evidence="6">
    <location>
        <begin position="25"/>
        <end position="92"/>
    </location>
</feature>
<dbReference type="InterPro" id="IPR014284">
    <property type="entry name" value="RNA_pol_sigma-70_dom"/>
</dbReference>
<dbReference type="Proteomes" id="UP000321532">
    <property type="component" value="Unassembled WGS sequence"/>
</dbReference>